<name>A0AAV2P5T7_9HYME</name>
<evidence type="ECO:0000256" key="13">
    <source>
        <dbReference type="ARBA" id="ARBA00052542"/>
    </source>
</evidence>
<evidence type="ECO:0000256" key="14">
    <source>
        <dbReference type="ARBA" id="ARBA00056147"/>
    </source>
</evidence>
<comment type="catalytic activity">
    <reaction evidence="11">
        <text>(2E)-tetradecenoyl-CoA = (3Z)-tetradecenoyl-CoA</text>
        <dbReference type="Rhea" id="RHEA:29847"/>
        <dbReference type="ChEBI" id="CHEBI:61405"/>
        <dbReference type="ChEBI" id="CHEBI:61968"/>
    </reaction>
    <physiologicalReaction direction="right-to-left" evidence="11">
        <dbReference type="Rhea" id="RHEA:29849"/>
    </physiologicalReaction>
</comment>
<dbReference type="Gene3D" id="3.90.226.10">
    <property type="entry name" value="2-enoyl-CoA Hydratase, Chain A, domain 1"/>
    <property type="match status" value="1"/>
</dbReference>
<keyword evidence="7" id="KW-0443">Lipid metabolism</keyword>
<dbReference type="GO" id="GO:0006635">
    <property type="term" value="P:fatty acid beta-oxidation"/>
    <property type="evidence" value="ECO:0007669"/>
    <property type="project" value="TreeGrafter"/>
</dbReference>
<keyword evidence="4" id="KW-0276">Fatty acid metabolism</keyword>
<gene>
    <name evidence="17" type="ORF">LPLAT_LOCUS12593</name>
</gene>
<keyword evidence="18" id="KW-1185">Reference proteome</keyword>
<comment type="catalytic activity">
    <reaction evidence="10">
        <text>(3Z)-decenoyl-CoA = (2E)-decenoyl-CoA</text>
        <dbReference type="Rhea" id="RHEA:77195"/>
        <dbReference type="ChEBI" id="CHEBI:61406"/>
        <dbReference type="ChEBI" id="CHEBI:195601"/>
    </reaction>
    <physiologicalReaction direction="left-to-right" evidence="10">
        <dbReference type="Rhea" id="RHEA:77196"/>
    </physiologicalReaction>
</comment>
<evidence type="ECO:0000256" key="2">
    <source>
        <dbReference type="ARBA" id="ARBA00005005"/>
    </source>
</evidence>
<evidence type="ECO:0000256" key="7">
    <source>
        <dbReference type="ARBA" id="ARBA00023098"/>
    </source>
</evidence>
<protein>
    <recommendedName>
        <fullName evidence="15">Enoyl-CoA delta isomerase 1, mitochondrial</fullName>
    </recommendedName>
    <alternativeName>
        <fullName evidence="16">3,2-trans-enoyl-CoA isomerase</fullName>
    </alternativeName>
</protein>
<evidence type="ECO:0000256" key="16">
    <source>
        <dbReference type="ARBA" id="ARBA00083575"/>
    </source>
</evidence>
<keyword evidence="5" id="KW-0809">Transit peptide</keyword>
<evidence type="ECO:0000256" key="12">
    <source>
        <dbReference type="ARBA" id="ARBA00052376"/>
    </source>
</evidence>
<comment type="function">
    <text evidence="14">Key enzyme of fatty acid beta-oxidation. Able to isomerize both 3-cis (3Z) and 3-trans (3E) double bonds into the 2-trans (2E) form in a range of enoyl-CoA species, with a preference for (3Z)-enoyl-CoAs over (3E)-enoyl-CoAs. The catalytic efficiency of this enzyme is not affected by the fatty acyl chain length.</text>
</comment>
<keyword evidence="9" id="KW-0413">Isomerase</keyword>
<dbReference type="CDD" id="cd06558">
    <property type="entry name" value="crotonase-like"/>
    <property type="match status" value="1"/>
</dbReference>
<dbReference type="GO" id="GO:0005759">
    <property type="term" value="C:mitochondrial matrix"/>
    <property type="evidence" value="ECO:0007669"/>
    <property type="project" value="UniProtKB-SubCell"/>
</dbReference>
<reference evidence="17" key="1">
    <citation type="submission" date="2024-04" db="EMBL/GenBank/DDBJ databases">
        <authorList>
            <consortium name="Molecular Ecology Group"/>
        </authorList>
    </citation>
    <scope>NUCLEOTIDE SEQUENCE</scope>
</reference>
<comment type="pathway">
    <text evidence="2">Lipid metabolism; fatty acid beta-oxidation.</text>
</comment>
<evidence type="ECO:0000256" key="5">
    <source>
        <dbReference type="ARBA" id="ARBA00022946"/>
    </source>
</evidence>
<evidence type="ECO:0000256" key="4">
    <source>
        <dbReference type="ARBA" id="ARBA00022832"/>
    </source>
</evidence>
<evidence type="ECO:0000256" key="10">
    <source>
        <dbReference type="ARBA" id="ARBA00050938"/>
    </source>
</evidence>
<dbReference type="AlphaFoldDB" id="A0AAV2P5T7"/>
<sequence>MMNISKILLAGRQVYLRRFYATGSKLVETTRDNDTGIDIVSMARAPVNSLNTELLGALKTSLLEAQSNRSKGIILTSSLPTIFSAGLDITEMYNRDKKQLTNFWTTLQDTWLTLYSLNIPVATAINGSSPAGGCLLAISTEYRVFVEGKHTIGLNETQLGIAAPKWFKDPYISLLGYRQAELALLRGSLFKPEEALQIKLVDELARDKADAIEKCKNYILSYNNIPSIGRAATKLEIRNDLIQWMKENKETDLDKFMGLVLLPKVQAGLKLYIEYLKQKSN</sequence>
<comment type="catalytic activity">
    <reaction evidence="12">
        <text>(3Z)-dodecenoyl-CoA = (2E)-dodecenoyl-CoA</text>
        <dbReference type="Rhea" id="RHEA:23716"/>
        <dbReference type="ChEBI" id="CHEBI:57330"/>
        <dbReference type="ChEBI" id="CHEBI:58543"/>
        <dbReference type="EC" id="5.3.3.8"/>
    </reaction>
    <physiologicalReaction direction="left-to-right" evidence="12">
        <dbReference type="Rhea" id="RHEA:23717"/>
    </physiologicalReaction>
</comment>
<evidence type="ECO:0000256" key="8">
    <source>
        <dbReference type="ARBA" id="ARBA00023128"/>
    </source>
</evidence>
<dbReference type="EMBL" id="OZ034830">
    <property type="protein sequence ID" value="CAL1687374.1"/>
    <property type="molecule type" value="Genomic_DNA"/>
</dbReference>
<dbReference type="Pfam" id="PF00378">
    <property type="entry name" value="ECH_1"/>
    <property type="match status" value="1"/>
</dbReference>
<dbReference type="SUPFAM" id="SSF52096">
    <property type="entry name" value="ClpP/crotonase"/>
    <property type="match status" value="1"/>
</dbReference>
<evidence type="ECO:0000313" key="17">
    <source>
        <dbReference type="EMBL" id="CAL1687374.1"/>
    </source>
</evidence>
<dbReference type="InterPro" id="IPR001753">
    <property type="entry name" value="Enoyl-CoA_hydra/iso"/>
</dbReference>
<evidence type="ECO:0000256" key="11">
    <source>
        <dbReference type="ARBA" id="ARBA00051293"/>
    </source>
</evidence>
<keyword evidence="8" id="KW-0496">Mitochondrion</keyword>
<evidence type="ECO:0000256" key="3">
    <source>
        <dbReference type="ARBA" id="ARBA00011233"/>
    </source>
</evidence>
<accession>A0AAV2P5T7</accession>
<keyword evidence="6" id="KW-0007">Acetylation</keyword>
<comment type="subcellular location">
    <subcellularLocation>
        <location evidence="1">Mitochondrion matrix</location>
    </subcellularLocation>
</comment>
<evidence type="ECO:0000256" key="1">
    <source>
        <dbReference type="ARBA" id="ARBA00004305"/>
    </source>
</evidence>
<dbReference type="FunFam" id="3.90.226.10:FF:000034">
    <property type="entry name" value="Enoyl-CoA delta isomerase 1"/>
    <property type="match status" value="1"/>
</dbReference>
<dbReference type="Gene3D" id="6.10.250.170">
    <property type="match status" value="1"/>
</dbReference>
<dbReference type="PANTHER" id="PTHR11941">
    <property type="entry name" value="ENOYL-COA HYDRATASE-RELATED"/>
    <property type="match status" value="1"/>
</dbReference>
<dbReference type="Proteomes" id="UP001497644">
    <property type="component" value="Chromosome 7"/>
</dbReference>
<dbReference type="GO" id="GO:0004165">
    <property type="term" value="F:delta(3)-delta(2)-enoyl-CoA isomerase activity"/>
    <property type="evidence" value="ECO:0007669"/>
    <property type="project" value="UniProtKB-EC"/>
</dbReference>
<evidence type="ECO:0000256" key="15">
    <source>
        <dbReference type="ARBA" id="ARBA00068317"/>
    </source>
</evidence>
<evidence type="ECO:0000313" key="18">
    <source>
        <dbReference type="Proteomes" id="UP001497644"/>
    </source>
</evidence>
<dbReference type="InterPro" id="IPR029045">
    <property type="entry name" value="ClpP/crotonase-like_dom_sf"/>
</dbReference>
<comment type="subunit">
    <text evidence="3">Homotrimer.</text>
</comment>
<organism evidence="17 18">
    <name type="scientific">Lasius platythorax</name>
    <dbReference type="NCBI Taxonomy" id="488582"/>
    <lineage>
        <taxon>Eukaryota</taxon>
        <taxon>Metazoa</taxon>
        <taxon>Ecdysozoa</taxon>
        <taxon>Arthropoda</taxon>
        <taxon>Hexapoda</taxon>
        <taxon>Insecta</taxon>
        <taxon>Pterygota</taxon>
        <taxon>Neoptera</taxon>
        <taxon>Endopterygota</taxon>
        <taxon>Hymenoptera</taxon>
        <taxon>Apocrita</taxon>
        <taxon>Aculeata</taxon>
        <taxon>Formicoidea</taxon>
        <taxon>Formicidae</taxon>
        <taxon>Formicinae</taxon>
        <taxon>Lasius</taxon>
        <taxon>Lasius</taxon>
    </lineage>
</organism>
<comment type="catalytic activity">
    <reaction evidence="13">
        <text>(3Z)-octenoyl-CoA = (2E)-octenoyl-CoA</text>
        <dbReference type="Rhea" id="RHEA:46044"/>
        <dbReference type="ChEBI" id="CHEBI:62242"/>
        <dbReference type="ChEBI" id="CHEBI:85640"/>
    </reaction>
    <physiologicalReaction direction="left-to-right" evidence="13">
        <dbReference type="Rhea" id="RHEA:46045"/>
    </physiologicalReaction>
</comment>
<evidence type="ECO:0000256" key="6">
    <source>
        <dbReference type="ARBA" id="ARBA00022990"/>
    </source>
</evidence>
<dbReference type="PANTHER" id="PTHR11941:SF45">
    <property type="entry name" value="ENOYL-COA DELTA ISOMERASE 1, MITOCHONDRIAL"/>
    <property type="match status" value="1"/>
</dbReference>
<proteinExistence type="predicted"/>
<evidence type="ECO:0000256" key="9">
    <source>
        <dbReference type="ARBA" id="ARBA00023235"/>
    </source>
</evidence>